<dbReference type="NCBIfam" id="NF005691">
    <property type="entry name" value="PRK07494.1"/>
    <property type="match status" value="1"/>
</dbReference>
<dbReference type="Gene3D" id="3.50.50.60">
    <property type="entry name" value="FAD/NAD(P)-binding domain"/>
    <property type="match status" value="2"/>
</dbReference>
<evidence type="ECO:0000313" key="11">
    <source>
        <dbReference type="Proteomes" id="UP000244924"/>
    </source>
</evidence>
<dbReference type="Pfam" id="PF01494">
    <property type="entry name" value="FAD_binding_3"/>
    <property type="match status" value="1"/>
</dbReference>
<protein>
    <submittedName>
        <fullName evidence="10">2-octaprenyl-6-methoxyphenol hydroxylase</fullName>
        <ecNumber evidence="10">1.14.13.-</ecNumber>
    </submittedName>
</protein>
<dbReference type="GO" id="GO:0016705">
    <property type="term" value="F:oxidoreductase activity, acting on paired donors, with incorporation or reduction of molecular oxygen"/>
    <property type="evidence" value="ECO:0007669"/>
    <property type="project" value="InterPro"/>
</dbReference>
<dbReference type="SUPFAM" id="SSF51905">
    <property type="entry name" value="FAD/NAD(P)-binding domain"/>
    <property type="match status" value="1"/>
</dbReference>
<dbReference type="InterPro" id="IPR051205">
    <property type="entry name" value="UbiH/COQ6_monooxygenase"/>
</dbReference>
<dbReference type="PANTHER" id="PTHR43876:SF7">
    <property type="entry name" value="UBIQUINONE BIOSYNTHESIS MONOOXYGENASE COQ6, MITOCHONDRIAL"/>
    <property type="match status" value="1"/>
</dbReference>
<dbReference type="InterPro" id="IPR010971">
    <property type="entry name" value="UbiH/COQ6"/>
</dbReference>
<organism evidence="10 11">
    <name type="scientific">Albidovulum aquaemixtae</name>
    <dbReference type="NCBI Taxonomy" id="1542388"/>
    <lineage>
        <taxon>Bacteria</taxon>
        <taxon>Pseudomonadati</taxon>
        <taxon>Pseudomonadota</taxon>
        <taxon>Alphaproteobacteria</taxon>
        <taxon>Rhodobacterales</taxon>
        <taxon>Paracoccaceae</taxon>
        <taxon>Albidovulum</taxon>
    </lineage>
</organism>
<dbReference type="NCBIfam" id="TIGR01988">
    <property type="entry name" value="Ubi-OHases"/>
    <property type="match status" value="1"/>
</dbReference>
<comment type="cofactor">
    <cofactor evidence="1">
        <name>FAD</name>
        <dbReference type="ChEBI" id="CHEBI:57692"/>
    </cofactor>
</comment>
<comment type="pathway">
    <text evidence="2">Cofactor biosynthesis; ubiquinone biosynthesis.</text>
</comment>
<dbReference type="Proteomes" id="UP000244924">
    <property type="component" value="Unassembled WGS sequence"/>
</dbReference>
<keyword evidence="8" id="KW-1133">Transmembrane helix</keyword>
<gene>
    <name evidence="10" type="primary">ubiH</name>
    <name evidence="10" type="ORF">DEA8626_02037</name>
</gene>
<keyword evidence="7" id="KW-0503">Monooxygenase</keyword>
<dbReference type="InterPro" id="IPR002938">
    <property type="entry name" value="FAD-bd"/>
</dbReference>
<keyword evidence="6 10" id="KW-0560">Oxidoreductase</keyword>
<dbReference type="EMBL" id="OMOQ01000001">
    <property type="protein sequence ID" value="SPH18498.1"/>
    <property type="molecule type" value="Genomic_DNA"/>
</dbReference>
<evidence type="ECO:0000256" key="6">
    <source>
        <dbReference type="ARBA" id="ARBA00023002"/>
    </source>
</evidence>
<dbReference type="GO" id="GO:0006744">
    <property type="term" value="P:ubiquinone biosynthetic process"/>
    <property type="evidence" value="ECO:0007669"/>
    <property type="project" value="UniProtKB-UniPathway"/>
</dbReference>
<evidence type="ECO:0000256" key="7">
    <source>
        <dbReference type="ARBA" id="ARBA00023033"/>
    </source>
</evidence>
<evidence type="ECO:0000259" key="9">
    <source>
        <dbReference type="Pfam" id="PF01494"/>
    </source>
</evidence>
<dbReference type="UniPathway" id="UPA00232"/>
<keyword evidence="11" id="KW-1185">Reference proteome</keyword>
<reference evidence="10 11" key="1">
    <citation type="submission" date="2018-03" db="EMBL/GenBank/DDBJ databases">
        <authorList>
            <person name="Keele B.F."/>
        </authorList>
    </citation>
    <scope>NUCLEOTIDE SEQUENCE [LARGE SCALE GENOMIC DNA]</scope>
    <source>
        <strain evidence="10 11">CECT 8626</strain>
    </source>
</reference>
<evidence type="ECO:0000256" key="5">
    <source>
        <dbReference type="ARBA" id="ARBA00022827"/>
    </source>
</evidence>
<evidence type="ECO:0000256" key="3">
    <source>
        <dbReference type="ARBA" id="ARBA00005349"/>
    </source>
</evidence>
<dbReference type="GO" id="GO:0071949">
    <property type="term" value="F:FAD binding"/>
    <property type="evidence" value="ECO:0007669"/>
    <property type="project" value="InterPro"/>
</dbReference>
<name>A0A2R8B7A0_9RHOB</name>
<dbReference type="PRINTS" id="PR00420">
    <property type="entry name" value="RNGMNOXGNASE"/>
</dbReference>
<evidence type="ECO:0000256" key="1">
    <source>
        <dbReference type="ARBA" id="ARBA00001974"/>
    </source>
</evidence>
<feature type="domain" description="FAD-binding" evidence="9">
    <location>
        <begin position="5"/>
        <end position="351"/>
    </location>
</feature>
<dbReference type="RefSeq" id="WP_108852815.1">
    <property type="nucleotide sequence ID" value="NZ_OMOQ01000001.1"/>
</dbReference>
<keyword evidence="8" id="KW-0812">Transmembrane</keyword>
<dbReference type="GO" id="GO:0004497">
    <property type="term" value="F:monooxygenase activity"/>
    <property type="evidence" value="ECO:0007669"/>
    <property type="project" value="UniProtKB-KW"/>
</dbReference>
<sequence>MRETTDILISGGGVAGLTAAAAFGAAGLAVICIDPTHPVTEAEGEGADLRTTAFLQPARTVLDAAGLWSRLAPHGAALKIMRIVDAGGETPEPRIVKDFDAAEIGAEPFGWNFPNWMLRREMVARIAELPNVSFRPGIATRSVLTREGAALVTLSDGTQVSARLLVAADGRASPVREAVGIGVKTTRYGQKALAFAVTHPIPHRNVSTEIHRSGGPFTLVPLPDRDGLPSSAIVWMERGPEVMRLAALPVEAFETEMLQRSAGLFGPLTLVTRRSVWPIISQIADRFDAERTALLAEAAHVVPPIGAQGLNMSLADLACLLELAKAAPDRLGDRAMLTTYHRRRWPEVKARVAGIDLLNRTSMLGAQSLRNLRAGALNALYSFGPVRRTLMKAGLGMR</sequence>
<accession>A0A2R8B7A0</accession>
<evidence type="ECO:0000256" key="4">
    <source>
        <dbReference type="ARBA" id="ARBA00022630"/>
    </source>
</evidence>
<dbReference type="AlphaFoldDB" id="A0A2R8B7A0"/>
<dbReference type="InterPro" id="IPR036188">
    <property type="entry name" value="FAD/NAD-bd_sf"/>
</dbReference>
<keyword evidence="5" id="KW-0274">FAD</keyword>
<keyword evidence="8" id="KW-0472">Membrane</keyword>
<dbReference type="EC" id="1.14.13.-" evidence="10"/>
<comment type="similarity">
    <text evidence="3">Belongs to the UbiH/COQ6 family.</text>
</comment>
<dbReference type="OrthoDB" id="9796623at2"/>
<evidence type="ECO:0000313" key="10">
    <source>
        <dbReference type="EMBL" id="SPH18498.1"/>
    </source>
</evidence>
<proteinExistence type="inferred from homology"/>
<dbReference type="PANTHER" id="PTHR43876">
    <property type="entry name" value="UBIQUINONE BIOSYNTHESIS MONOOXYGENASE COQ6, MITOCHONDRIAL"/>
    <property type="match status" value="1"/>
</dbReference>
<feature type="transmembrane region" description="Helical" evidence="8">
    <location>
        <begin position="7"/>
        <end position="31"/>
    </location>
</feature>
<keyword evidence="4" id="KW-0285">Flavoprotein</keyword>
<evidence type="ECO:0000256" key="2">
    <source>
        <dbReference type="ARBA" id="ARBA00004749"/>
    </source>
</evidence>
<evidence type="ECO:0000256" key="8">
    <source>
        <dbReference type="SAM" id="Phobius"/>
    </source>
</evidence>